<dbReference type="PROSITE" id="PS51698">
    <property type="entry name" value="U_BOX"/>
    <property type="match status" value="1"/>
</dbReference>
<feature type="compositionally biased region" description="Low complexity" evidence="1">
    <location>
        <begin position="1305"/>
        <end position="1324"/>
    </location>
</feature>
<dbReference type="Pfam" id="PF04564">
    <property type="entry name" value="U-box"/>
    <property type="match status" value="1"/>
</dbReference>
<dbReference type="OrthoDB" id="552169at2759"/>
<proteinExistence type="predicted"/>
<feature type="region of interest" description="Disordered" evidence="1">
    <location>
        <begin position="1215"/>
        <end position="1346"/>
    </location>
</feature>
<dbReference type="InterPro" id="IPR043375">
    <property type="entry name" value="FSCB"/>
</dbReference>
<feature type="compositionally biased region" description="Polar residues" evidence="1">
    <location>
        <begin position="261"/>
        <end position="270"/>
    </location>
</feature>
<protein>
    <recommendedName>
        <fullName evidence="2">U-box domain-containing protein</fullName>
    </recommendedName>
</protein>
<reference evidence="3" key="1">
    <citation type="journal article" date="2021" name="Proc. Natl. Acad. Sci. U.S.A.">
        <title>Three genomes in the algal genus Volvox reveal the fate of a haploid sex-determining region after a transition to homothallism.</title>
        <authorList>
            <person name="Yamamoto K."/>
            <person name="Hamaji T."/>
            <person name="Kawai-Toyooka H."/>
            <person name="Matsuzaki R."/>
            <person name="Takahashi F."/>
            <person name="Nishimura Y."/>
            <person name="Kawachi M."/>
            <person name="Noguchi H."/>
            <person name="Minakuchi Y."/>
            <person name="Umen J.G."/>
            <person name="Toyoda A."/>
            <person name="Nozaki H."/>
        </authorList>
    </citation>
    <scope>NUCLEOTIDE SEQUENCE</scope>
    <source>
        <strain evidence="3">NIES-3786</strain>
    </source>
</reference>
<gene>
    <name evidence="3" type="ORF">Vretifemale_1748</name>
</gene>
<name>A0A8J4FE47_9CHLO</name>
<feature type="domain" description="U-box" evidence="2">
    <location>
        <begin position="135"/>
        <end position="211"/>
    </location>
</feature>
<dbReference type="InterPro" id="IPR003613">
    <property type="entry name" value="Ubox_domain"/>
</dbReference>
<feature type="compositionally biased region" description="Gly residues" evidence="1">
    <location>
        <begin position="1991"/>
        <end position="2006"/>
    </location>
</feature>
<accession>A0A8J4FE47</accession>
<feature type="compositionally biased region" description="Basic and acidic residues" evidence="1">
    <location>
        <begin position="603"/>
        <end position="615"/>
    </location>
</feature>
<dbReference type="GO" id="GO:0004842">
    <property type="term" value="F:ubiquitin-protein transferase activity"/>
    <property type="evidence" value="ECO:0007669"/>
    <property type="project" value="InterPro"/>
</dbReference>
<feature type="region of interest" description="Disordered" evidence="1">
    <location>
        <begin position="1069"/>
        <end position="1091"/>
    </location>
</feature>
<comment type="caution">
    <text evidence="3">The sequence shown here is derived from an EMBL/GenBank/DDBJ whole genome shotgun (WGS) entry which is preliminary data.</text>
</comment>
<feature type="region of interest" description="Disordered" evidence="1">
    <location>
        <begin position="467"/>
        <end position="535"/>
    </location>
</feature>
<feature type="region of interest" description="Disordered" evidence="1">
    <location>
        <begin position="392"/>
        <end position="413"/>
    </location>
</feature>
<dbReference type="Gene3D" id="3.30.40.10">
    <property type="entry name" value="Zinc/RING finger domain, C3HC4 (zinc finger)"/>
    <property type="match status" value="2"/>
</dbReference>
<feature type="region of interest" description="Disordered" evidence="1">
    <location>
        <begin position="213"/>
        <end position="272"/>
    </location>
</feature>
<evidence type="ECO:0000313" key="3">
    <source>
        <dbReference type="EMBL" id="GIL71136.1"/>
    </source>
</evidence>
<feature type="compositionally biased region" description="Polar residues" evidence="1">
    <location>
        <begin position="1217"/>
        <end position="1226"/>
    </location>
</feature>
<dbReference type="PANTHER" id="PTHR36135">
    <property type="entry name" value="FIBROUS SHEATH CABYR-BINDING PROTEIN"/>
    <property type="match status" value="1"/>
</dbReference>
<dbReference type="EMBL" id="BNCP01000002">
    <property type="protein sequence ID" value="GIL71136.1"/>
    <property type="molecule type" value="Genomic_DNA"/>
</dbReference>
<keyword evidence="4" id="KW-1185">Reference proteome</keyword>
<feature type="region of interest" description="Disordered" evidence="1">
    <location>
        <begin position="1004"/>
        <end position="1028"/>
    </location>
</feature>
<feature type="compositionally biased region" description="Basic and acidic residues" evidence="1">
    <location>
        <begin position="489"/>
        <end position="499"/>
    </location>
</feature>
<feature type="region of interest" description="Disordered" evidence="1">
    <location>
        <begin position="1983"/>
        <end position="2006"/>
    </location>
</feature>
<evidence type="ECO:0000256" key="1">
    <source>
        <dbReference type="SAM" id="MobiDB-lite"/>
    </source>
</evidence>
<dbReference type="GO" id="GO:0016567">
    <property type="term" value="P:protein ubiquitination"/>
    <property type="evidence" value="ECO:0007669"/>
    <property type="project" value="UniProtKB-UniPathway"/>
</dbReference>
<evidence type="ECO:0000259" key="2">
    <source>
        <dbReference type="PROSITE" id="PS51698"/>
    </source>
</evidence>
<feature type="compositionally biased region" description="Low complexity" evidence="1">
    <location>
        <begin position="393"/>
        <end position="405"/>
    </location>
</feature>
<feature type="region of interest" description="Disordered" evidence="1">
    <location>
        <begin position="587"/>
        <end position="643"/>
    </location>
</feature>
<feature type="region of interest" description="Disordered" evidence="1">
    <location>
        <begin position="939"/>
        <end position="986"/>
    </location>
</feature>
<evidence type="ECO:0000313" key="4">
    <source>
        <dbReference type="Proteomes" id="UP000747110"/>
    </source>
</evidence>
<dbReference type="GO" id="GO:0033234">
    <property type="term" value="P:negative regulation of protein sumoylation"/>
    <property type="evidence" value="ECO:0007669"/>
    <property type="project" value="InterPro"/>
</dbReference>
<feature type="compositionally biased region" description="Low complexity" evidence="1">
    <location>
        <begin position="1257"/>
        <end position="1270"/>
    </location>
</feature>
<dbReference type="GO" id="GO:0097228">
    <property type="term" value="C:sperm principal piece"/>
    <property type="evidence" value="ECO:0007669"/>
    <property type="project" value="TreeGrafter"/>
</dbReference>
<dbReference type="SMART" id="SM00504">
    <property type="entry name" value="Ubox"/>
    <property type="match status" value="1"/>
</dbReference>
<sequence>MLFLGLRKDVDQKIPTTFVCPLSFVIMSNPVADPDDSEGRAAERLAVEEFQRRYGFRPFSGLPPTVNHLPLAKLQSTIAEFLREDGILRQIEHRPYKRLCGGADTNELGPLPGVAAHLSEQSSTQQFALDFLAQEVPVTFFCPLSWRIMRDPVIDIRNVSDVSWDRRAMENHLAEHNTNPKTGGLLTPSDLRPDRNLKGAIALWLRKNTKPYPPPARATAIPRGEPAASAEPAVGTGRLPGPTAAIPGVPDPAGGREQRESATIGNTTAPDATRDGVAMATAAMAAAQGIPAGMAASPRSEQQRLVVTGGNRSQQLEEPVHGGRWCIAALGVTMADAVVARATCGHHPATTSAAIDSCDTTMYMHVISGAPFSGSNAVVVDTARAAMGRADWGTAGRSGTRRTGGVPNEKANSGVHPVRAVVRDTMAGSAVAPLVPELWVPPVAEDPTILVTCPSPDADGVVVVDCDPSPVFQDGEASTRRPSKPPSGHRVDRDKREAVELGGPIDCGGARQALRPLSSGEPQRQTPPASARRPHSLAARIAYELESLVIPRSQLARRGSLMNRLPARRGEMPVYSHNAVQGCLAPDRSAEESDGMASSDDDGVTHADNSVRDTRVTVSDGWTGAGTSAARQTSGVDKGSNAGAASTISASAIGGDEAACGTMGDAAGLSRSITATVDGEATASGGGAAARNQRLVEPVQCKMIGAEDVTFIAGADALTAPETALLDPGLHPQRGSAGAADCEALQGSTWKPVQDQDRGLLPPLPEALEQQQAKQQLQQRRGQQHELAMLLQPPPGVHLELSYQEDCQANTQRQQWELNPAGLQPRGHKMSGPKLEELRLAEQQPAKQQPVEPQLAEVQPAEMQPAETQPADLHMGHNQPVEPQLAELLPAEVQPAEVQPAEMQPAAMQPAETQPADLHMGHNQPVEPLPAEMQPTEMQPAEVQPVETQPADLHMGHNQPVEAQPAEVQPAEVQPAEPKPADLHMGHNQPVEAQLAELLPAEVQPAEVQPAETQPADLHMGHNQPVEPLPAEMLPAEMQPAEVQPVETQPADLHMGHNQPVELLPVEAQPAEVQPAEVQPAEPKPADLHMGHNQPVEAQLAELLPAEVQPAEVQPAEIQPAEPKPAEQTQKQPVHHPTESIDTKLRTAQRFPASRGPRMKRVVQGWRPSLAPAELGVLLSIASTVPSSGVAPAAAVGGGGERPPNQLLWPATGPVVPTTSSHNPATTAPLEAFSGGPPPLPPPLTTQTGLTLGGTDGAAAGVGPTGGMATELGQQLRKVAADEPSSGPPNTFEGGAPSGRDLTRAASAGGPSSSPAGALPMAALTTETASVPSQSPAHRSSARSGKAKVVYATTWAELLAALKEAAATSSAYTKMTPGASPDGKRKIAGNGEIPALVCEADGAADAATVNAGVVNPAAASAVIGAVAVGGLEPSIVIDLRGAVLVAPRGASVGACPSNVLRRQPQSRLPPFRITTEGVMIRNGTLQLPRGQRVLVCARGVQLVELTICGPGIQAAPEEEVGLLEILGSNTSASLEHCRVSMQQRRGGVTAASTSAGAHVGGIANGGPEPCCAAVLVGRGASAHLQNCTITGAGRDGLVAWGPGSWVSAGVCIVRDCGASGFAAIDGGCMGPLLRCEARSNKLYGFCAEDPCSLLRVGLGCTSQGNEVGFGSTHGGTTVVAAGCLAEGNTDAGFNAIKAGSKLTAHDGCIARGCGIGFAAGEGSELFVGAGCVAEGMAGHSGGDQNKEDDPFDGFLATGQRSRVTVGAGCRAEGNRQGAGFAARYGGAMQLGPDCVSRQNGRFGFAAEGPRAQLKVGERCVADQNSMAGFVAAFGGSLTAAGGCVAIKNDNAGFMATRDNSRLTTGSGCVAERCTGDGASGFVAQCGGLVEVGRNCVSRDNAADGYVSHGRGSSMFAGADCKSSKNGSTGYLAAKGGKLTLASGCISIGNVGEGFCALGGSIMVGAGCRAEDNNLDGFTACRPTESQNASRGAGGTRGRGSGSGARGDGQVGVLDASAGNCSARGNGGSGFCCEDSGCRLLAGQGCTATGNRGAGFYVKDGGEISAGKGCTAAGNMGWGFIAVGKRTLLRLWPGCQEAAADGGNGSGPSRAQGGAVIATLPV</sequence>
<dbReference type="Proteomes" id="UP000747110">
    <property type="component" value="Unassembled WGS sequence"/>
</dbReference>
<feature type="region of interest" description="Disordered" evidence="1">
    <location>
        <begin position="842"/>
        <end position="869"/>
    </location>
</feature>
<feature type="compositionally biased region" description="Polar residues" evidence="1">
    <location>
        <begin position="1325"/>
        <end position="1338"/>
    </location>
</feature>
<organism evidence="3 4">
    <name type="scientific">Volvox reticuliferus</name>
    <dbReference type="NCBI Taxonomy" id="1737510"/>
    <lineage>
        <taxon>Eukaryota</taxon>
        <taxon>Viridiplantae</taxon>
        <taxon>Chlorophyta</taxon>
        <taxon>core chlorophytes</taxon>
        <taxon>Chlorophyceae</taxon>
        <taxon>CS clade</taxon>
        <taxon>Chlamydomonadales</taxon>
        <taxon>Volvocaceae</taxon>
        <taxon>Volvox</taxon>
    </lineage>
</organism>
<feature type="compositionally biased region" description="Polar residues" evidence="1">
    <location>
        <begin position="625"/>
        <end position="635"/>
    </location>
</feature>
<dbReference type="UniPathway" id="UPA00143"/>
<dbReference type="InterPro" id="IPR012334">
    <property type="entry name" value="Pectin_lyas_fold"/>
</dbReference>
<dbReference type="Gene3D" id="2.160.20.10">
    <property type="entry name" value="Single-stranded right-handed beta-helix, Pectin lyase-like"/>
    <property type="match status" value="1"/>
</dbReference>
<dbReference type="InterPro" id="IPR013083">
    <property type="entry name" value="Znf_RING/FYVE/PHD"/>
</dbReference>
<dbReference type="GO" id="GO:0005509">
    <property type="term" value="F:calcium ion binding"/>
    <property type="evidence" value="ECO:0007669"/>
    <property type="project" value="InterPro"/>
</dbReference>
<dbReference type="PANTHER" id="PTHR36135:SF1">
    <property type="entry name" value="FIBROUS SHEATH CABYR-BINDING PROTEIN"/>
    <property type="match status" value="1"/>
</dbReference>
<dbReference type="SUPFAM" id="SSF57850">
    <property type="entry name" value="RING/U-box"/>
    <property type="match status" value="2"/>
</dbReference>
<feature type="region of interest" description="Disordered" evidence="1">
    <location>
        <begin position="1109"/>
        <end position="1143"/>
    </location>
</feature>
<dbReference type="GO" id="GO:0035686">
    <property type="term" value="C:sperm fibrous sheath"/>
    <property type="evidence" value="ECO:0007669"/>
    <property type="project" value="TreeGrafter"/>
</dbReference>